<dbReference type="Proteomes" id="UP000244855">
    <property type="component" value="Unassembled WGS sequence"/>
</dbReference>
<feature type="chain" id="PRO_5016128843" description="Transposase Tc1-like domain-containing protein" evidence="1">
    <location>
        <begin position="27"/>
        <end position="134"/>
    </location>
</feature>
<dbReference type="AlphaFoldDB" id="A0A2V1D3V5"/>
<organism evidence="2 3">
    <name type="scientific">Periconia macrospinosa</name>
    <dbReference type="NCBI Taxonomy" id="97972"/>
    <lineage>
        <taxon>Eukaryota</taxon>
        <taxon>Fungi</taxon>
        <taxon>Dikarya</taxon>
        <taxon>Ascomycota</taxon>
        <taxon>Pezizomycotina</taxon>
        <taxon>Dothideomycetes</taxon>
        <taxon>Pleosporomycetidae</taxon>
        <taxon>Pleosporales</taxon>
        <taxon>Massarineae</taxon>
        <taxon>Periconiaceae</taxon>
        <taxon>Periconia</taxon>
    </lineage>
</organism>
<reference evidence="2 3" key="1">
    <citation type="journal article" date="2018" name="Sci. Rep.">
        <title>Comparative genomics provides insights into the lifestyle and reveals functional heterogeneity of dark septate endophytic fungi.</title>
        <authorList>
            <person name="Knapp D.G."/>
            <person name="Nemeth J.B."/>
            <person name="Barry K."/>
            <person name="Hainaut M."/>
            <person name="Henrissat B."/>
            <person name="Johnson J."/>
            <person name="Kuo A."/>
            <person name="Lim J.H.P."/>
            <person name="Lipzen A."/>
            <person name="Nolan M."/>
            <person name="Ohm R.A."/>
            <person name="Tamas L."/>
            <person name="Grigoriev I.V."/>
            <person name="Spatafora J.W."/>
            <person name="Nagy L.G."/>
            <person name="Kovacs G.M."/>
        </authorList>
    </citation>
    <scope>NUCLEOTIDE SEQUENCE [LARGE SCALE GENOMIC DNA]</scope>
    <source>
        <strain evidence="2 3">DSE2036</strain>
    </source>
</reference>
<sequence>MGNRQRIPKQLLRLILLRISMGYGNATIARDVGVDRKTVRKLRVNLEMCGELYPPSPHIIGRPRVLSVAEELAVVKVIAHQPAIYVDEIQDHLLEVFDVRPSISTLWRTIRRHNLTRKIIDKHVKERSEALRAV</sequence>
<evidence type="ECO:0000256" key="1">
    <source>
        <dbReference type="SAM" id="SignalP"/>
    </source>
</evidence>
<evidence type="ECO:0000313" key="3">
    <source>
        <dbReference type="Proteomes" id="UP000244855"/>
    </source>
</evidence>
<keyword evidence="1" id="KW-0732">Signal</keyword>
<dbReference type="OrthoDB" id="3929549at2759"/>
<name>A0A2V1D3V5_9PLEO</name>
<proteinExistence type="predicted"/>
<dbReference type="STRING" id="97972.A0A2V1D3V5"/>
<dbReference type="SUPFAM" id="SSF46689">
    <property type="entry name" value="Homeodomain-like"/>
    <property type="match status" value="1"/>
</dbReference>
<dbReference type="InterPro" id="IPR009057">
    <property type="entry name" value="Homeodomain-like_sf"/>
</dbReference>
<evidence type="ECO:0008006" key="4">
    <source>
        <dbReference type="Google" id="ProtNLM"/>
    </source>
</evidence>
<keyword evidence="3" id="KW-1185">Reference proteome</keyword>
<protein>
    <recommendedName>
        <fullName evidence="4">Transposase Tc1-like domain-containing protein</fullName>
    </recommendedName>
</protein>
<dbReference type="EMBL" id="KZ805656">
    <property type="protein sequence ID" value="PVH92698.1"/>
    <property type="molecule type" value="Genomic_DNA"/>
</dbReference>
<gene>
    <name evidence="2" type="ORF">DM02DRAFT_698756</name>
</gene>
<evidence type="ECO:0000313" key="2">
    <source>
        <dbReference type="EMBL" id="PVH92698.1"/>
    </source>
</evidence>
<feature type="signal peptide" evidence="1">
    <location>
        <begin position="1"/>
        <end position="26"/>
    </location>
</feature>
<accession>A0A2V1D3V5</accession>